<dbReference type="PROSITE" id="PS50006">
    <property type="entry name" value="FHA_DOMAIN"/>
    <property type="match status" value="1"/>
</dbReference>
<evidence type="ECO:0000256" key="1">
    <source>
        <dbReference type="SAM" id="Phobius"/>
    </source>
</evidence>
<dbReference type="CDD" id="cd00060">
    <property type="entry name" value="FHA"/>
    <property type="match status" value="1"/>
</dbReference>
<organism evidence="3">
    <name type="scientific">marine sediment metagenome</name>
    <dbReference type="NCBI Taxonomy" id="412755"/>
    <lineage>
        <taxon>unclassified sequences</taxon>
        <taxon>metagenomes</taxon>
        <taxon>ecological metagenomes</taxon>
    </lineage>
</organism>
<dbReference type="Gene3D" id="2.60.200.20">
    <property type="match status" value="1"/>
</dbReference>
<evidence type="ECO:0000313" key="3">
    <source>
        <dbReference type="EMBL" id="GAI79185.1"/>
    </source>
</evidence>
<gene>
    <name evidence="3" type="ORF">S12H4_14016</name>
</gene>
<feature type="transmembrane region" description="Helical" evidence="1">
    <location>
        <begin position="159"/>
        <end position="182"/>
    </location>
</feature>
<dbReference type="InterPro" id="IPR050923">
    <property type="entry name" value="Cell_Proc_Reg/RNA_Proc"/>
</dbReference>
<dbReference type="PANTHER" id="PTHR23308">
    <property type="entry name" value="NUCLEAR INHIBITOR OF PROTEIN PHOSPHATASE-1"/>
    <property type="match status" value="1"/>
</dbReference>
<sequence>MAAGHPPDADSLPSDMTLTGARRLPIRLRVQLGTDMHRVYTMSGDTLTMGRAQDNDLVLDDPQASRYHARLVRKENATVVEDLGSTNGTLVNGRRITEPHALQPTETIAIGGTVFSVEGLSAPATVGTPPVRPDPSRRPLTVTAPLVEAKADRKGGVPWPVVIGLGGLIIVVALILVLGGLLSQLVSRQGAQLP</sequence>
<dbReference type="EMBL" id="BARW01006672">
    <property type="protein sequence ID" value="GAI79185.1"/>
    <property type="molecule type" value="Genomic_DNA"/>
</dbReference>
<feature type="non-terminal residue" evidence="3">
    <location>
        <position position="194"/>
    </location>
</feature>
<keyword evidence="1" id="KW-0472">Membrane</keyword>
<dbReference type="InterPro" id="IPR000253">
    <property type="entry name" value="FHA_dom"/>
</dbReference>
<dbReference type="SUPFAM" id="SSF49879">
    <property type="entry name" value="SMAD/FHA domain"/>
    <property type="match status" value="1"/>
</dbReference>
<name>X1SV12_9ZZZZ</name>
<protein>
    <recommendedName>
        <fullName evidence="2">FHA domain-containing protein</fullName>
    </recommendedName>
</protein>
<proteinExistence type="predicted"/>
<reference evidence="3" key="1">
    <citation type="journal article" date="2014" name="Front. Microbiol.">
        <title>High frequency of phylogenetically diverse reductive dehalogenase-homologous genes in deep subseafloor sedimentary metagenomes.</title>
        <authorList>
            <person name="Kawai M."/>
            <person name="Futagami T."/>
            <person name="Toyoda A."/>
            <person name="Takaki Y."/>
            <person name="Nishi S."/>
            <person name="Hori S."/>
            <person name="Arai W."/>
            <person name="Tsubouchi T."/>
            <person name="Morono Y."/>
            <person name="Uchiyama I."/>
            <person name="Ito T."/>
            <person name="Fujiyama A."/>
            <person name="Inagaki F."/>
            <person name="Takami H."/>
        </authorList>
    </citation>
    <scope>NUCLEOTIDE SEQUENCE</scope>
    <source>
        <strain evidence="3">Expedition CK06-06</strain>
    </source>
</reference>
<evidence type="ECO:0000259" key="2">
    <source>
        <dbReference type="PROSITE" id="PS50006"/>
    </source>
</evidence>
<comment type="caution">
    <text evidence="3">The sequence shown here is derived from an EMBL/GenBank/DDBJ whole genome shotgun (WGS) entry which is preliminary data.</text>
</comment>
<accession>X1SV12</accession>
<dbReference type="SMART" id="SM00240">
    <property type="entry name" value="FHA"/>
    <property type="match status" value="1"/>
</dbReference>
<keyword evidence="1" id="KW-1133">Transmembrane helix</keyword>
<feature type="domain" description="FHA" evidence="2">
    <location>
        <begin position="47"/>
        <end position="96"/>
    </location>
</feature>
<keyword evidence="1" id="KW-0812">Transmembrane</keyword>
<dbReference type="InterPro" id="IPR008984">
    <property type="entry name" value="SMAD_FHA_dom_sf"/>
</dbReference>
<dbReference type="Pfam" id="PF00498">
    <property type="entry name" value="FHA"/>
    <property type="match status" value="1"/>
</dbReference>
<dbReference type="AlphaFoldDB" id="X1SV12"/>